<gene>
    <name evidence="2" type="ORF">ASU31_04255</name>
</gene>
<evidence type="ECO:0000313" key="3">
    <source>
        <dbReference type="Proteomes" id="UP000051950"/>
    </source>
</evidence>
<proteinExistence type="predicted"/>
<dbReference type="EMBL" id="LMZQ01000003">
    <property type="protein sequence ID" value="KRT16904.1"/>
    <property type="molecule type" value="Genomic_DNA"/>
</dbReference>
<sequence length="105" mass="11420">MSKKNLPDNLKKGIEALSGISMDGVKVHTNSDRPAQLNALAYAQGTDIHLAADQEKHLPHEAWHVVQQKQGRVKSTTQLKPKVIVNDNAGLEKEADEMGSKAADL</sequence>
<dbReference type="STRING" id="687842.ASU31_04255"/>
<keyword evidence="3" id="KW-1185">Reference proteome</keyword>
<dbReference type="AlphaFoldDB" id="A0A0T5VSU8"/>
<comment type="caution">
    <text evidence="2">The sequence shown here is derived from an EMBL/GenBank/DDBJ whole genome shotgun (WGS) entry which is preliminary data.</text>
</comment>
<protein>
    <recommendedName>
        <fullName evidence="1">eCIS core domain-containing protein</fullName>
    </recommendedName>
</protein>
<dbReference type="Pfam" id="PF13699">
    <property type="entry name" value="eCIS_core"/>
    <property type="match status" value="1"/>
</dbReference>
<evidence type="ECO:0000313" key="2">
    <source>
        <dbReference type="EMBL" id="KRT16904.1"/>
    </source>
</evidence>
<dbReference type="RefSeq" id="WP_057931154.1">
    <property type="nucleotide sequence ID" value="NZ_LMZQ01000003.1"/>
</dbReference>
<feature type="domain" description="eCIS core" evidence="1">
    <location>
        <begin position="6"/>
        <end position="71"/>
    </location>
</feature>
<dbReference type="InterPro" id="IPR025295">
    <property type="entry name" value="eCIS_core_dom"/>
</dbReference>
<accession>A0A0T5VSU8</accession>
<reference evidence="2 3" key="1">
    <citation type="submission" date="2015-11" db="EMBL/GenBank/DDBJ databases">
        <title>Sequence of Pedobacter ginsenosidimutans.</title>
        <authorList>
            <person name="Carson E."/>
            <person name="Keyser V."/>
            <person name="Newman J."/>
            <person name="Miller J."/>
        </authorList>
    </citation>
    <scope>NUCLEOTIDE SEQUENCE [LARGE SCALE GENOMIC DNA]</scope>
    <source>
        <strain evidence="2 3">KACC 14530</strain>
    </source>
</reference>
<name>A0A0T5VSU8_9SPHI</name>
<dbReference type="Proteomes" id="UP000051950">
    <property type="component" value="Unassembled WGS sequence"/>
</dbReference>
<dbReference type="OrthoDB" id="292792at2"/>
<organism evidence="2 3">
    <name type="scientific">Pedobacter ginsenosidimutans</name>
    <dbReference type="NCBI Taxonomy" id="687842"/>
    <lineage>
        <taxon>Bacteria</taxon>
        <taxon>Pseudomonadati</taxon>
        <taxon>Bacteroidota</taxon>
        <taxon>Sphingobacteriia</taxon>
        <taxon>Sphingobacteriales</taxon>
        <taxon>Sphingobacteriaceae</taxon>
        <taxon>Pedobacter</taxon>
    </lineage>
</organism>
<evidence type="ECO:0000259" key="1">
    <source>
        <dbReference type="Pfam" id="PF13699"/>
    </source>
</evidence>